<proteinExistence type="predicted"/>
<feature type="compositionally biased region" description="Basic residues" evidence="1">
    <location>
        <begin position="134"/>
        <end position="148"/>
    </location>
</feature>
<feature type="compositionally biased region" description="Low complexity" evidence="1">
    <location>
        <begin position="28"/>
        <end position="42"/>
    </location>
</feature>
<evidence type="ECO:0000313" key="2">
    <source>
        <dbReference type="EMBL" id="EGI62936.1"/>
    </source>
</evidence>
<name>F4WSA0_ACREC</name>
<sequence>MGQPPYTTAAIATTNTPGSGSLPASPADSGVSDVESSTSSGGNEDANLLLKARLNPNSSLQPSLASHHSHLSSAALGRSACHSPGVYPGSTASFLSPTYHPHQHPITSQYHPHRGSSPHHQHSNHTMGPTMGPPHHHHHHQAQGLQHHLHYRQPSSQALDSNLPTRISC</sequence>
<dbReference type="Proteomes" id="UP000007755">
    <property type="component" value="Unassembled WGS sequence"/>
</dbReference>
<organism evidence="3">
    <name type="scientific">Acromyrmex echinatior</name>
    <name type="common">Panamanian leafcutter ant</name>
    <name type="synonym">Acromyrmex octospinosus echinatior</name>
    <dbReference type="NCBI Taxonomy" id="103372"/>
    <lineage>
        <taxon>Eukaryota</taxon>
        <taxon>Metazoa</taxon>
        <taxon>Ecdysozoa</taxon>
        <taxon>Arthropoda</taxon>
        <taxon>Hexapoda</taxon>
        <taxon>Insecta</taxon>
        <taxon>Pterygota</taxon>
        <taxon>Neoptera</taxon>
        <taxon>Endopterygota</taxon>
        <taxon>Hymenoptera</taxon>
        <taxon>Apocrita</taxon>
        <taxon>Aculeata</taxon>
        <taxon>Formicoidea</taxon>
        <taxon>Formicidae</taxon>
        <taxon>Myrmicinae</taxon>
        <taxon>Acromyrmex</taxon>
    </lineage>
</organism>
<feature type="compositionally biased region" description="Basic residues" evidence="1">
    <location>
        <begin position="111"/>
        <end position="123"/>
    </location>
</feature>
<evidence type="ECO:0000313" key="3">
    <source>
        <dbReference type="Proteomes" id="UP000007755"/>
    </source>
</evidence>
<dbReference type="AlphaFoldDB" id="F4WSA0"/>
<feature type="region of interest" description="Disordered" evidence="1">
    <location>
        <begin position="94"/>
        <end position="148"/>
    </location>
</feature>
<accession>F4WSA0</accession>
<dbReference type="InParanoid" id="F4WSA0"/>
<evidence type="ECO:0000256" key="1">
    <source>
        <dbReference type="SAM" id="MobiDB-lite"/>
    </source>
</evidence>
<feature type="compositionally biased region" description="Polar residues" evidence="1">
    <location>
        <begin position="10"/>
        <end position="19"/>
    </location>
</feature>
<dbReference type="OrthoDB" id="8196042at2759"/>
<feature type="region of interest" description="Disordered" evidence="1">
    <location>
        <begin position="1"/>
        <end position="44"/>
    </location>
</feature>
<dbReference type="STRING" id="103372.F4WSA0"/>
<protein>
    <submittedName>
        <fullName evidence="2">Uncharacterized protein</fullName>
    </submittedName>
</protein>
<dbReference type="eggNOG" id="KOG3804">
    <property type="taxonomic scope" value="Eukaryota"/>
</dbReference>
<gene>
    <name evidence="2" type="ORF">G5I_08716</name>
</gene>
<keyword evidence="3" id="KW-1185">Reference proteome</keyword>
<reference evidence="2" key="1">
    <citation type="submission" date="2011-02" db="EMBL/GenBank/DDBJ databases">
        <title>The genome of the leaf-cutting ant Acromyrmex echinatior suggests key adaptations to social evolution and fungus farming.</title>
        <authorList>
            <person name="Nygaard S."/>
            <person name="Zhang G."/>
        </authorList>
    </citation>
    <scope>NUCLEOTIDE SEQUENCE</scope>
</reference>
<dbReference type="EMBL" id="GL888307">
    <property type="protein sequence ID" value="EGI62936.1"/>
    <property type="molecule type" value="Genomic_DNA"/>
</dbReference>